<dbReference type="SUPFAM" id="SSF51395">
    <property type="entry name" value="FMN-linked oxidoreductases"/>
    <property type="match status" value="1"/>
</dbReference>
<evidence type="ECO:0000259" key="4">
    <source>
        <dbReference type="Pfam" id="PF01207"/>
    </source>
</evidence>
<dbReference type="AlphaFoldDB" id="A0A1Y5IF91"/>
<keyword evidence="2" id="KW-0521">NADP</keyword>
<dbReference type="GO" id="GO:0017150">
    <property type="term" value="F:tRNA dihydrouridine synthase activity"/>
    <property type="evidence" value="ECO:0007669"/>
    <property type="project" value="InterPro"/>
</dbReference>
<gene>
    <name evidence="5" type="ORF">BE221DRAFT_73649</name>
</gene>
<dbReference type="PANTHER" id="PTHR42907">
    <property type="entry name" value="FMN-LINKED OXIDOREDUCTASES SUPERFAMILY PROTEIN"/>
    <property type="match status" value="1"/>
</dbReference>
<keyword evidence="3" id="KW-0694">RNA-binding</keyword>
<dbReference type="InterPro" id="IPR013785">
    <property type="entry name" value="Aldolase_TIM"/>
</dbReference>
<dbReference type="eggNOG" id="KOG2335">
    <property type="taxonomic scope" value="Eukaryota"/>
</dbReference>
<organism evidence="5">
    <name type="scientific">Ostreococcus tauri</name>
    <name type="common">Marine green alga</name>
    <dbReference type="NCBI Taxonomy" id="70448"/>
    <lineage>
        <taxon>Eukaryota</taxon>
        <taxon>Viridiplantae</taxon>
        <taxon>Chlorophyta</taxon>
        <taxon>Mamiellophyceae</taxon>
        <taxon>Mamiellales</taxon>
        <taxon>Bathycoccaceae</taxon>
        <taxon>Ostreococcus</taxon>
    </lineage>
</organism>
<dbReference type="PANTHER" id="PTHR42907:SF1">
    <property type="entry name" value="FMN-LINKED OXIDOREDUCTASES SUPERFAMILY PROTEIN"/>
    <property type="match status" value="1"/>
</dbReference>
<sequence length="419" mass="46458">MPASPGSTLAVAPGLDVTTPHHRALARAMTTRARLWTEMAHHDCVTRMCSSTMTRSETHVTAQVGGSRPSGLARAAEILESEYGYDEVNLNCGCPSERVCRKDDETSSFGAAMMLNVENTAECVRRMVEAVDATKITVKHRLGVRFDKTMTVEEETDSYEHAVKFIEAIKDAAGVDHFIVHARSAVMGGLSPDANRKIPPLRYDEVFALCDEFSKCDFTLNGGVETLEQAKGLLEREDGKLAGVMMGRAFYKHPCMLADIDRVIFGEPTADPPPTRRSLVKMYGDYGDSVFAGLGSDVHYKVRKSMARRLFKAVSAISYGTSTGSRAFHREADNHLLKRHYDDYPANPEDDRPWSVNFREFVEGIIDEEYLDDPLVNVNPEGDNTRPLARKFVRALKLKDANEKLKDSNAETAIGKDGE</sequence>
<evidence type="ECO:0000256" key="2">
    <source>
        <dbReference type="ARBA" id="ARBA00022857"/>
    </source>
</evidence>
<name>A0A1Y5IF91_OSTTA</name>
<dbReference type="EMBL" id="KZ155781">
    <property type="protein sequence ID" value="OUS46733.1"/>
    <property type="molecule type" value="Genomic_DNA"/>
</dbReference>
<accession>A0A1Y5IF91</accession>
<dbReference type="CDD" id="cd02801">
    <property type="entry name" value="DUS_like_FMN"/>
    <property type="match status" value="1"/>
</dbReference>
<protein>
    <submittedName>
        <fullName evidence="5">Dihydrouridine synthase TIM-barrel protein yjbN</fullName>
    </submittedName>
</protein>
<proteinExistence type="predicted"/>
<evidence type="ECO:0000313" key="5">
    <source>
        <dbReference type="EMBL" id="OUS46733.1"/>
    </source>
</evidence>
<dbReference type="InterPro" id="IPR004653">
    <property type="entry name" value="DusA"/>
</dbReference>
<dbReference type="Gene3D" id="3.20.20.70">
    <property type="entry name" value="Aldolase class I"/>
    <property type="match status" value="1"/>
</dbReference>
<keyword evidence="1" id="KW-0820">tRNA-binding</keyword>
<reference evidence="5" key="1">
    <citation type="submission" date="2017-04" db="EMBL/GenBank/DDBJ databases">
        <title>Population genomics of picophytoplankton unveils novel chromosome hypervariability.</title>
        <authorList>
            <consortium name="DOE Joint Genome Institute"/>
            <person name="Blanc-Mathieu R."/>
            <person name="Krasovec M."/>
            <person name="Hebrard M."/>
            <person name="Yau S."/>
            <person name="Desgranges E."/>
            <person name="Martin J."/>
            <person name="Schackwitz W."/>
            <person name="Kuo A."/>
            <person name="Salin G."/>
            <person name="Donnadieu C."/>
            <person name="Desdevises Y."/>
            <person name="Sanchez-Ferandin S."/>
            <person name="Moreau H."/>
            <person name="Rivals E."/>
            <person name="Grigoriev I.V."/>
            <person name="Grimsley N."/>
            <person name="Eyre-Walker A."/>
            <person name="Piganeau G."/>
        </authorList>
    </citation>
    <scope>NUCLEOTIDE SEQUENCE [LARGE SCALE GENOMIC DNA]</scope>
    <source>
        <strain evidence="5">RCC 1115</strain>
    </source>
</reference>
<evidence type="ECO:0000256" key="1">
    <source>
        <dbReference type="ARBA" id="ARBA00022555"/>
    </source>
</evidence>
<feature type="domain" description="DUS-like FMN-binding" evidence="4">
    <location>
        <begin position="11"/>
        <end position="278"/>
    </location>
</feature>
<dbReference type="GO" id="GO:0000049">
    <property type="term" value="F:tRNA binding"/>
    <property type="evidence" value="ECO:0007669"/>
    <property type="project" value="UniProtKB-KW"/>
</dbReference>
<evidence type="ECO:0000256" key="3">
    <source>
        <dbReference type="ARBA" id="ARBA00022884"/>
    </source>
</evidence>
<dbReference type="Pfam" id="PF01207">
    <property type="entry name" value="Dus"/>
    <property type="match status" value="1"/>
</dbReference>
<dbReference type="InterPro" id="IPR035587">
    <property type="entry name" value="DUS-like_FMN-bd"/>
</dbReference>
<dbReference type="Proteomes" id="UP000195557">
    <property type="component" value="Unassembled WGS sequence"/>
</dbReference>